<dbReference type="EMBL" id="KV454296">
    <property type="protein sequence ID" value="ODQ72130.1"/>
    <property type="molecule type" value="Genomic_DNA"/>
</dbReference>
<dbReference type="STRING" id="675824.A0A1E3Q3F4"/>
<gene>
    <name evidence="12" type="ORF">LIPSTDRAFT_112154</name>
</gene>
<keyword evidence="6" id="KW-0560">Oxidoreductase</keyword>
<evidence type="ECO:0000256" key="4">
    <source>
        <dbReference type="ARBA" id="ARBA00022692"/>
    </source>
</evidence>
<dbReference type="PANTHER" id="PTHR12879:SF8">
    <property type="entry name" value="SPHINGOLIPID DELTA(4)-DESATURASE DES1"/>
    <property type="match status" value="1"/>
</dbReference>
<evidence type="ECO:0000256" key="8">
    <source>
        <dbReference type="ARBA" id="ARBA00023136"/>
    </source>
</evidence>
<feature type="compositionally biased region" description="Basic and acidic residues" evidence="9">
    <location>
        <begin position="446"/>
        <end position="455"/>
    </location>
</feature>
<sequence length="455" mass="51666">MNMYSKIQRNKDEVFSSYTTGPFYLPIKPQNHSPLHRLDSSDILGDTPTGQSSSTADASSSESFPDSSPSSVLSASETSSKANSPEPIYQDELSKRSEFFWTYQEEPHRTRRMQILKAHPEVTKLCGHEPLTKYVISGVVALQFLTAYLLRNSPIFSLKFLLTSYVIGATANQNVFLCIHELSHNLGFKKPIHNRLFSIFANLPIGIPYSASFRPYHLIHHKHLGDASLDTDLPTTLEAFVLQNVAGKAFFATFQIFFYAIRPMFVMKLPFTYIHLLNVIVQLIVDYIIVKTWGMKALLYFITSSFLAGSLHPCAGHFIAEHYVMDVGQTPVNSDIPPPETYSYYGVLNLFTYNVGLHNEHHDFPFIPWTRLPLLTQIAREFYEPLPYHKSWTKVIWDFVLDDNVSLWCRVKRGVSSGSIQPISVAKNIDAAKTVRDEDNGDEDIEKSLLEKRAE</sequence>
<keyword evidence="8 10" id="KW-0472">Membrane</keyword>
<dbReference type="EC" id="1.14.19.17" evidence="3"/>
<dbReference type="InterPro" id="IPR005804">
    <property type="entry name" value="FA_desaturase_dom"/>
</dbReference>
<evidence type="ECO:0000313" key="12">
    <source>
        <dbReference type="EMBL" id="ODQ72130.1"/>
    </source>
</evidence>
<proteinExistence type="inferred from homology"/>
<evidence type="ECO:0000256" key="2">
    <source>
        <dbReference type="ARBA" id="ARBA00006146"/>
    </source>
</evidence>
<comment type="similarity">
    <text evidence="2">Belongs to the fatty acid desaturase type 1 family. DEGS subfamily.</text>
</comment>
<organism evidence="12 13">
    <name type="scientific">Lipomyces starkeyi NRRL Y-11557</name>
    <dbReference type="NCBI Taxonomy" id="675824"/>
    <lineage>
        <taxon>Eukaryota</taxon>
        <taxon>Fungi</taxon>
        <taxon>Dikarya</taxon>
        <taxon>Ascomycota</taxon>
        <taxon>Saccharomycotina</taxon>
        <taxon>Lipomycetes</taxon>
        <taxon>Lipomycetales</taxon>
        <taxon>Lipomycetaceae</taxon>
        <taxon>Lipomyces</taxon>
    </lineage>
</organism>
<keyword evidence="5 10" id="KW-1133">Transmembrane helix</keyword>
<feature type="transmembrane region" description="Helical" evidence="10">
    <location>
        <begin position="245"/>
        <end position="265"/>
    </location>
</feature>
<feature type="transmembrane region" description="Helical" evidence="10">
    <location>
        <begin position="297"/>
        <end position="320"/>
    </location>
</feature>
<evidence type="ECO:0000256" key="5">
    <source>
        <dbReference type="ARBA" id="ARBA00022989"/>
    </source>
</evidence>
<dbReference type="PANTHER" id="PTHR12879">
    <property type="entry name" value="SPHINGOLIPID DELTA 4 DESATURASE/C-4 HYDROXYLASE PROTEIN DES2"/>
    <property type="match status" value="1"/>
</dbReference>
<feature type="region of interest" description="Disordered" evidence="9">
    <location>
        <begin position="26"/>
        <end position="88"/>
    </location>
</feature>
<reference evidence="12 13" key="1">
    <citation type="journal article" date="2016" name="Proc. Natl. Acad. Sci. U.S.A.">
        <title>Comparative genomics of biotechnologically important yeasts.</title>
        <authorList>
            <person name="Riley R."/>
            <person name="Haridas S."/>
            <person name="Wolfe K.H."/>
            <person name="Lopes M.R."/>
            <person name="Hittinger C.T."/>
            <person name="Goeker M."/>
            <person name="Salamov A.A."/>
            <person name="Wisecaver J.H."/>
            <person name="Long T.M."/>
            <person name="Calvey C.H."/>
            <person name="Aerts A.L."/>
            <person name="Barry K.W."/>
            <person name="Choi C."/>
            <person name="Clum A."/>
            <person name="Coughlan A.Y."/>
            <person name="Deshpande S."/>
            <person name="Douglass A.P."/>
            <person name="Hanson S.J."/>
            <person name="Klenk H.-P."/>
            <person name="LaButti K.M."/>
            <person name="Lapidus A."/>
            <person name="Lindquist E.A."/>
            <person name="Lipzen A.M."/>
            <person name="Meier-Kolthoff J.P."/>
            <person name="Ohm R.A."/>
            <person name="Otillar R.P."/>
            <person name="Pangilinan J.L."/>
            <person name="Peng Y."/>
            <person name="Rokas A."/>
            <person name="Rosa C.A."/>
            <person name="Scheuner C."/>
            <person name="Sibirny A.A."/>
            <person name="Slot J.C."/>
            <person name="Stielow J.B."/>
            <person name="Sun H."/>
            <person name="Kurtzman C.P."/>
            <person name="Blackwell M."/>
            <person name="Grigoriev I.V."/>
            <person name="Jeffries T.W."/>
        </authorList>
    </citation>
    <scope>NUCLEOTIDE SEQUENCE [LARGE SCALE GENOMIC DNA]</scope>
    <source>
        <strain evidence="12 13">NRRL Y-11557</strain>
    </source>
</reference>
<dbReference type="SMART" id="SM01269">
    <property type="entry name" value="Lipid_DES"/>
    <property type="match status" value="1"/>
</dbReference>
<keyword evidence="7" id="KW-0443">Lipid metabolism</keyword>
<name>A0A1E3Q3F4_LIPST</name>
<accession>A0A1E3Q3F4</accession>
<feature type="transmembrane region" description="Helical" evidence="10">
    <location>
        <begin position="271"/>
        <end position="290"/>
    </location>
</feature>
<dbReference type="OrthoDB" id="200948at2759"/>
<evidence type="ECO:0000256" key="7">
    <source>
        <dbReference type="ARBA" id="ARBA00023098"/>
    </source>
</evidence>
<dbReference type="InterPro" id="IPR013866">
    <property type="entry name" value="Sphingolipid_d4-desaturase_N"/>
</dbReference>
<dbReference type="InterPro" id="IPR011388">
    <property type="entry name" value="DES1/DES2"/>
</dbReference>
<evidence type="ECO:0000313" key="13">
    <source>
        <dbReference type="Proteomes" id="UP000094385"/>
    </source>
</evidence>
<keyword evidence="4 10" id="KW-0812">Transmembrane</keyword>
<dbReference type="GO" id="GO:0016020">
    <property type="term" value="C:membrane"/>
    <property type="evidence" value="ECO:0007669"/>
    <property type="project" value="UniProtKB-SubCell"/>
</dbReference>
<evidence type="ECO:0000256" key="1">
    <source>
        <dbReference type="ARBA" id="ARBA00004141"/>
    </source>
</evidence>
<evidence type="ECO:0000256" key="9">
    <source>
        <dbReference type="SAM" id="MobiDB-lite"/>
    </source>
</evidence>
<dbReference type="GO" id="GO:0046513">
    <property type="term" value="P:ceramide biosynthetic process"/>
    <property type="evidence" value="ECO:0007669"/>
    <property type="project" value="TreeGrafter"/>
</dbReference>
<evidence type="ECO:0000256" key="3">
    <source>
        <dbReference type="ARBA" id="ARBA00012021"/>
    </source>
</evidence>
<comment type="subcellular location">
    <subcellularLocation>
        <location evidence="1">Membrane</location>
        <topology evidence="1">Multi-pass membrane protein</topology>
    </subcellularLocation>
</comment>
<evidence type="ECO:0000256" key="6">
    <source>
        <dbReference type="ARBA" id="ARBA00023002"/>
    </source>
</evidence>
<feature type="region of interest" description="Disordered" evidence="9">
    <location>
        <begin position="435"/>
        <end position="455"/>
    </location>
</feature>
<feature type="compositionally biased region" description="Low complexity" evidence="9">
    <location>
        <begin position="52"/>
        <end position="80"/>
    </location>
</feature>
<dbReference type="AlphaFoldDB" id="A0A1E3Q3F4"/>
<dbReference type="Pfam" id="PF00487">
    <property type="entry name" value="FA_desaturase"/>
    <property type="match status" value="1"/>
</dbReference>
<dbReference type="Proteomes" id="UP000094385">
    <property type="component" value="Unassembled WGS sequence"/>
</dbReference>
<dbReference type="Pfam" id="PF08557">
    <property type="entry name" value="Lipid_DES"/>
    <property type="match status" value="1"/>
</dbReference>
<dbReference type="CDD" id="cd03508">
    <property type="entry name" value="Delta4-sphingolipid-FADS-like"/>
    <property type="match status" value="1"/>
</dbReference>
<keyword evidence="13" id="KW-1185">Reference proteome</keyword>
<evidence type="ECO:0000256" key="10">
    <source>
        <dbReference type="SAM" id="Phobius"/>
    </source>
</evidence>
<dbReference type="GO" id="GO:0042284">
    <property type="term" value="F:sphingolipid delta-4 desaturase activity"/>
    <property type="evidence" value="ECO:0007669"/>
    <property type="project" value="UniProtKB-EC"/>
</dbReference>
<feature type="domain" description="Sphingolipid delta4-desaturase N-terminal" evidence="11">
    <location>
        <begin position="94"/>
        <end position="132"/>
    </location>
</feature>
<evidence type="ECO:0000259" key="11">
    <source>
        <dbReference type="SMART" id="SM01269"/>
    </source>
</evidence>
<protein>
    <recommendedName>
        <fullName evidence="3">sphingolipid 4-desaturase</fullName>
        <ecNumber evidence="3">1.14.19.17</ecNumber>
    </recommendedName>
</protein>